<evidence type="ECO:0000313" key="2">
    <source>
        <dbReference type="Proteomes" id="UP001060085"/>
    </source>
</evidence>
<accession>A0ACC0AN56</accession>
<name>A0ACC0AN56_CATRO</name>
<keyword evidence="2" id="KW-1185">Reference proteome</keyword>
<organism evidence="1 2">
    <name type="scientific">Catharanthus roseus</name>
    <name type="common">Madagascar periwinkle</name>
    <name type="synonym">Vinca rosea</name>
    <dbReference type="NCBI Taxonomy" id="4058"/>
    <lineage>
        <taxon>Eukaryota</taxon>
        <taxon>Viridiplantae</taxon>
        <taxon>Streptophyta</taxon>
        <taxon>Embryophyta</taxon>
        <taxon>Tracheophyta</taxon>
        <taxon>Spermatophyta</taxon>
        <taxon>Magnoliopsida</taxon>
        <taxon>eudicotyledons</taxon>
        <taxon>Gunneridae</taxon>
        <taxon>Pentapetalae</taxon>
        <taxon>asterids</taxon>
        <taxon>lamiids</taxon>
        <taxon>Gentianales</taxon>
        <taxon>Apocynaceae</taxon>
        <taxon>Rauvolfioideae</taxon>
        <taxon>Vinceae</taxon>
        <taxon>Catharanthinae</taxon>
        <taxon>Catharanthus</taxon>
    </lineage>
</organism>
<protein>
    <submittedName>
        <fullName evidence="1">Uncharacterized protein</fullName>
    </submittedName>
</protein>
<evidence type="ECO:0000313" key="1">
    <source>
        <dbReference type="EMBL" id="KAI5662156.1"/>
    </source>
</evidence>
<sequence>MSADRWNDPLLITDVYNQQQLSSQDHDKLQALYSSRTSVMAEEDQSDFSPNSIQDNSWRSGAYAETSSNSIAENVIDGREMLGFSLTSPDLVICAGSPDIPRKSYEDSPECLKGTTPTVASLENGINGSDTNISLENSKCAEFSTFWGASKENDVSQEAYFELPHPLQAEHRESPEHGMPLLSINVGSTDSTVSLEGVTFSEDKHFIGGDTMRTNIAIGESGESNLYQSARVGNITYSFKSIGTGFYSVDLHFAEIEFTEGPEGIRLFDVYIQGQKVISSLDVYARAGGNRPLLISDIKTKVDDEEGLSISFEGVAGKPIICGISIKKDSDVGSTELPRLMGISQDISDSTVDGDLHRFQLEHDSQKKELMETKQALEELKMENAKKTREYQEAWRSLKELQNELMRKSMHVGSLAFAIEGQVKEKSRWFTSLRDLTRKLKILKMDQIKLAEEASLYQKYMIDMNETFTQIQSKLKEREELHEDLKNRFVKGAKERKELYNKVLELKGNIRVFCRCRPLNNEEIAAGASMPIDFEAAKDGELTIKSNGLLKKTFKFDSVFSPQAAQDDVFEDTAPFATSVLDGYNVCIFAYGQTGTGKTFTMEGTDEARGVNYRTLDELFHVIEDRKKTFRYEISVSVLEVYNEQIRDLLVTESQPGVGAKRLEIKQVGEGMHHVPGLVEANVNNMKEVWEVLQTGSNGRAVGSTSANEHSSRSHCIHCVMVKGENLLNGDCTRSKLWLIDLAGSERIAKTEVQGERLKETQNINRSLSALGDVISALATKSPHIPFRNSKLTHLLQDSLGGDSKTLMFVQISPNENDLSETLCSLNFASRVRGIELGPAKKQVENTEFVKCKQMIEKMKQDMKNKDFQIKKLEDTVHGLDIRIKEKDIRNKNLQDKIKELESQLLVERKLARQHVDTKMAEQQYMRQQDEENRAPIRPVTKTIGSTRIFGEIKEQASIARPLTENNYKLQLVPSLEGFTKHNELMEKENDPEMAEQLQQIPKRTGRASICPGAQRIPAAQLPRRNSLIPLPSLPVTAKLLPCSFMPLAPIQAENVEDADKVESNCQLEPTAWDSPKVNGATGSKKLNSLLRKSIQRRMQMKSPMQQQMRRVGVNVGMEKVRVSIGSRGRMAHRVLSNARRVTKETQQQQQFKQSKREKERGWNIGTAAPRTVL</sequence>
<reference evidence="2" key="1">
    <citation type="journal article" date="2023" name="Nat. Plants">
        <title>Single-cell RNA sequencing provides a high-resolution roadmap for understanding the multicellular compartmentation of specialized metabolism.</title>
        <authorList>
            <person name="Sun S."/>
            <person name="Shen X."/>
            <person name="Li Y."/>
            <person name="Li Y."/>
            <person name="Wang S."/>
            <person name="Li R."/>
            <person name="Zhang H."/>
            <person name="Shen G."/>
            <person name="Guo B."/>
            <person name="Wei J."/>
            <person name="Xu J."/>
            <person name="St-Pierre B."/>
            <person name="Chen S."/>
            <person name="Sun C."/>
        </authorList>
    </citation>
    <scope>NUCLEOTIDE SEQUENCE [LARGE SCALE GENOMIC DNA]</scope>
</reference>
<comment type="caution">
    <text evidence="1">The sequence shown here is derived from an EMBL/GenBank/DDBJ whole genome shotgun (WGS) entry which is preliminary data.</text>
</comment>
<proteinExistence type="predicted"/>
<dbReference type="Proteomes" id="UP001060085">
    <property type="component" value="Linkage Group LG05"/>
</dbReference>
<gene>
    <name evidence="1" type="ORF">M9H77_21479</name>
</gene>
<dbReference type="EMBL" id="CM044705">
    <property type="protein sequence ID" value="KAI5662156.1"/>
    <property type="molecule type" value="Genomic_DNA"/>
</dbReference>